<feature type="region of interest" description="Disordered" evidence="1">
    <location>
        <begin position="1"/>
        <end position="534"/>
    </location>
</feature>
<dbReference type="EMBL" id="AZBU02000011">
    <property type="protein sequence ID" value="TKR61688.1"/>
    <property type="molecule type" value="Genomic_DNA"/>
</dbReference>
<feature type="compositionally biased region" description="Polar residues" evidence="1">
    <location>
        <begin position="168"/>
        <end position="177"/>
    </location>
</feature>
<evidence type="ECO:0000256" key="1">
    <source>
        <dbReference type="SAM" id="MobiDB-lite"/>
    </source>
</evidence>
<sequence length="789" mass="90866">MSGDFQSSQDQTNDEETFDSPLSPLDPYTSAPINMEGHWQATPVQYSEMSDNEESHERRGPKTPEGSYCESDTQILEKTDSDDDRTSEAYRSTSSRSSRRSKSEECSSRSRSVSTEDFYMDKRRFTRTPEEFYVENSDHEKRARRRASKSRQRSVERDRFESAESRQESPVCTSSNRFETESSKQSDSEGSHESRKRSRRSISDRNRRYPSIDDSYDRHPYVCDRNRRDYSSDKSSEDERYARRCNSSPERSRRSHRRDSICDCYLSYKRRKRHTKTKRSRRRSYSESSSSDVQRSRKRSRRSRSSDLSSDDDRYARRSEPRRYLKRSKQSHRRACSSNSDSESSYERRKRHIKAKKSSRRSHYDFSSDHFESDSENRKKSKSVSKKRWPKKTSKRRKRRSTRAESREVVRSRAKRRLSFSDSDEELERKRRSRLPSVFGPQLSPALESDPVEEDSNKSSLERPDSEARTAISANSPKPNEQSRSPQRLPLSADLNHGLLTCAENGAELTSMPTADPTDNYKDPSAAPTGVSKSFVPSGAPVPTRSLNLFSGLLNGFGDSDGEIIYLSSDSEDEEPTVLYMRKGYETPIQKATSDSEKSQESEAEEDRQNETSKTGNDEGKGDKERAEDPKDEDDLSEVSSVTSEDENKEVNDESSTLTPENCENYKDSSSNQSFSSARTDFSEQGAEERSESPLCLRSENVVLEDSNDQEKHTDSLTVAVDVIKVDHIPNEIPPAPKERIPKKKMGRPLSGKYPPGYWTKLKEEREERVQERLRLGLPRRGKIPKQFN</sequence>
<keyword evidence="3" id="KW-1185">Reference proteome</keyword>
<name>A0A4U5LZB2_STECR</name>
<gene>
    <name evidence="2" type="ORF">L596_028768</name>
</gene>
<feature type="compositionally biased region" description="Polar residues" evidence="1">
    <location>
        <begin position="472"/>
        <end position="486"/>
    </location>
</feature>
<feature type="compositionally biased region" description="Basic residues" evidence="1">
    <location>
        <begin position="142"/>
        <end position="152"/>
    </location>
</feature>
<feature type="compositionally biased region" description="Basic residues" evidence="1">
    <location>
        <begin position="324"/>
        <end position="335"/>
    </location>
</feature>
<evidence type="ECO:0000313" key="3">
    <source>
        <dbReference type="Proteomes" id="UP000298663"/>
    </source>
</evidence>
<feature type="compositionally biased region" description="Basic and acidic residues" evidence="1">
    <location>
        <begin position="311"/>
        <end position="323"/>
    </location>
</feature>
<feature type="compositionally biased region" description="Basic and acidic residues" evidence="1">
    <location>
        <begin position="455"/>
        <end position="468"/>
    </location>
</feature>
<feature type="compositionally biased region" description="Basic and acidic residues" evidence="1">
    <location>
        <begin position="362"/>
        <end position="378"/>
    </location>
</feature>
<feature type="compositionally biased region" description="Basic and acidic residues" evidence="1">
    <location>
        <begin position="153"/>
        <end position="167"/>
    </location>
</feature>
<feature type="compositionally biased region" description="Basic and acidic residues" evidence="1">
    <location>
        <begin position="75"/>
        <end position="88"/>
    </location>
</feature>
<feature type="compositionally biased region" description="Basic and acidic residues" evidence="1">
    <location>
        <begin position="178"/>
        <end position="193"/>
    </location>
</feature>
<evidence type="ECO:0000313" key="2">
    <source>
        <dbReference type="EMBL" id="TKR61688.1"/>
    </source>
</evidence>
<dbReference type="Proteomes" id="UP000298663">
    <property type="component" value="Unassembled WGS sequence"/>
</dbReference>
<feature type="compositionally biased region" description="Polar residues" evidence="1">
    <location>
        <begin position="1"/>
        <end position="11"/>
    </location>
</feature>
<feature type="compositionally biased region" description="Basic and acidic residues" evidence="1">
    <location>
        <begin position="402"/>
        <end position="411"/>
    </location>
</feature>
<feature type="compositionally biased region" description="Basic and acidic residues" evidence="1">
    <location>
        <begin position="119"/>
        <end position="141"/>
    </location>
</feature>
<proteinExistence type="predicted"/>
<feature type="region of interest" description="Disordered" evidence="1">
    <location>
        <begin position="730"/>
        <end position="758"/>
    </location>
</feature>
<feature type="compositionally biased region" description="Basic and acidic residues" evidence="1">
    <location>
        <begin position="201"/>
        <end position="242"/>
    </location>
</feature>
<reference evidence="2 3" key="2">
    <citation type="journal article" date="2019" name="G3 (Bethesda)">
        <title>Hybrid Assembly of the Genome of the Entomopathogenic Nematode Steinernema carpocapsae Identifies the X-Chromosome.</title>
        <authorList>
            <person name="Serra L."/>
            <person name="Macchietto M."/>
            <person name="Macias-Munoz A."/>
            <person name="McGill C.J."/>
            <person name="Rodriguez I.M."/>
            <person name="Rodriguez B."/>
            <person name="Murad R."/>
            <person name="Mortazavi A."/>
        </authorList>
    </citation>
    <scope>NUCLEOTIDE SEQUENCE [LARGE SCALE GENOMIC DNA]</scope>
    <source>
        <strain evidence="2 3">ALL</strain>
    </source>
</reference>
<feature type="compositionally biased region" description="Polar residues" evidence="1">
    <location>
        <begin position="654"/>
        <end position="680"/>
    </location>
</feature>
<feature type="region of interest" description="Disordered" evidence="1">
    <location>
        <begin position="568"/>
        <end position="714"/>
    </location>
</feature>
<feature type="compositionally biased region" description="Basic and acidic residues" evidence="1">
    <location>
        <begin position="53"/>
        <end position="62"/>
    </location>
</feature>
<feature type="compositionally biased region" description="Basic residues" evidence="1">
    <location>
        <begin position="268"/>
        <end position="283"/>
    </location>
</feature>
<feature type="compositionally biased region" description="Basic residues" evidence="1">
    <location>
        <begin position="348"/>
        <end position="361"/>
    </location>
</feature>
<reference evidence="2 3" key="1">
    <citation type="journal article" date="2015" name="Genome Biol.">
        <title>Comparative genomics of Steinernema reveals deeply conserved gene regulatory networks.</title>
        <authorList>
            <person name="Dillman A.R."/>
            <person name="Macchietto M."/>
            <person name="Porter C.F."/>
            <person name="Rogers A."/>
            <person name="Williams B."/>
            <person name="Antoshechkin I."/>
            <person name="Lee M.M."/>
            <person name="Goodwin Z."/>
            <person name="Lu X."/>
            <person name="Lewis E.E."/>
            <person name="Goodrich-Blair H."/>
            <person name="Stock S.P."/>
            <person name="Adams B.J."/>
            <person name="Sternberg P.W."/>
            <person name="Mortazavi A."/>
        </authorList>
    </citation>
    <scope>NUCLEOTIDE SEQUENCE [LARGE SCALE GENOMIC DNA]</scope>
    <source>
        <strain evidence="2 3">ALL</strain>
    </source>
</reference>
<organism evidence="2 3">
    <name type="scientific">Steinernema carpocapsae</name>
    <name type="common">Entomopathogenic nematode</name>
    <dbReference type="NCBI Taxonomy" id="34508"/>
    <lineage>
        <taxon>Eukaryota</taxon>
        <taxon>Metazoa</taxon>
        <taxon>Ecdysozoa</taxon>
        <taxon>Nematoda</taxon>
        <taxon>Chromadorea</taxon>
        <taxon>Rhabditida</taxon>
        <taxon>Tylenchina</taxon>
        <taxon>Panagrolaimomorpha</taxon>
        <taxon>Strongyloidoidea</taxon>
        <taxon>Steinernematidae</taxon>
        <taxon>Steinernema</taxon>
    </lineage>
</organism>
<feature type="compositionally biased region" description="Basic and acidic residues" evidence="1">
    <location>
        <begin position="594"/>
        <end position="629"/>
    </location>
</feature>
<comment type="caution">
    <text evidence="2">The sequence shown here is derived from an EMBL/GenBank/DDBJ whole genome shotgun (WGS) entry which is preliminary data.</text>
</comment>
<protein>
    <submittedName>
        <fullName evidence="2">Uncharacterized protein</fullName>
    </submittedName>
</protein>
<dbReference type="AlphaFoldDB" id="A0A4U5LZB2"/>
<feature type="compositionally biased region" description="Basic residues" evidence="1">
    <location>
        <begin position="379"/>
        <end position="401"/>
    </location>
</feature>
<accession>A0A4U5LZB2</accession>